<keyword evidence="2" id="KW-1185">Reference proteome</keyword>
<evidence type="ECO:0000313" key="2">
    <source>
        <dbReference type="Proteomes" id="UP000799118"/>
    </source>
</evidence>
<protein>
    <submittedName>
        <fullName evidence="1">Uncharacterized protein</fullName>
    </submittedName>
</protein>
<gene>
    <name evidence="1" type="ORF">BT96DRAFT_1010649</name>
</gene>
<evidence type="ECO:0000313" key="1">
    <source>
        <dbReference type="EMBL" id="KAE9382430.1"/>
    </source>
</evidence>
<organism evidence="1 2">
    <name type="scientific">Gymnopus androsaceus JB14</name>
    <dbReference type="NCBI Taxonomy" id="1447944"/>
    <lineage>
        <taxon>Eukaryota</taxon>
        <taxon>Fungi</taxon>
        <taxon>Dikarya</taxon>
        <taxon>Basidiomycota</taxon>
        <taxon>Agaricomycotina</taxon>
        <taxon>Agaricomycetes</taxon>
        <taxon>Agaricomycetidae</taxon>
        <taxon>Agaricales</taxon>
        <taxon>Marasmiineae</taxon>
        <taxon>Omphalotaceae</taxon>
        <taxon>Gymnopus</taxon>
    </lineage>
</organism>
<dbReference type="Proteomes" id="UP000799118">
    <property type="component" value="Unassembled WGS sequence"/>
</dbReference>
<sequence length="180" mass="20641">MITAEHELFLSTWNDNIIRFVNLVIRNVESIRFAKQWRMLTEDSRGQLFSQITSSVVIPGQNTGDWQKRSRERYGELIKCRNVLLDLYSTLGPTVLLDTSVLGIAGDTLLFPSKFYTSVYPLISEELGGKNIGKDQYWERRQFTVLVLEALTSLTVVKFVINFLEETKPNGVVDMDDSNR</sequence>
<proteinExistence type="predicted"/>
<dbReference type="EMBL" id="ML771551">
    <property type="protein sequence ID" value="KAE9382430.1"/>
    <property type="molecule type" value="Genomic_DNA"/>
</dbReference>
<dbReference type="AlphaFoldDB" id="A0A6A4GAC5"/>
<accession>A0A6A4GAC5</accession>
<name>A0A6A4GAC5_9AGAR</name>
<reference evidence="1" key="1">
    <citation type="journal article" date="2019" name="Environ. Microbiol.">
        <title>Fungal ecological strategies reflected in gene transcription - a case study of two litter decomposers.</title>
        <authorList>
            <person name="Barbi F."/>
            <person name="Kohler A."/>
            <person name="Barry K."/>
            <person name="Baskaran P."/>
            <person name="Daum C."/>
            <person name="Fauchery L."/>
            <person name="Ihrmark K."/>
            <person name="Kuo A."/>
            <person name="LaButti K."/>
            <person name="Lipzen A."/>
            <person name="Morin E."/>
            <person name="Grigoriev I.V."/>
            <person name="Henrissat B."/>
            <person name="Lindahl B."/>
            <person name="Martin F."/>
        </authorList>
    </citation>
    <scope>NUCLEOTIDE SEQUENCE</scope>
    <source>
        <strain evidence="1">JB14</strain>
    </source>
</reference>